<evidence type="ECO:0000256" key="2">
    <source>
        <dbReference type="ARBA" id="ARBA00004496"/>
    </source>
</evidence>
<dbReference type="PANTHER" id="PTHR45832">
    <property type="entry name" value="SERINE/THREONINE-PROTEIN KINASE SAMKA-RELATED-RELATED"/>
    <property type="match status" value="1"/>
</dbReference>
<keyword evidence="10 19" id="KW-0418">Kinase</keyword>
<dbReference type="InterPro" id="IPR033923">
    <property type="entry name" value="PAK_BD"/>
</dbReference>
<evidence type="ECO:0000313" key="19">
    <source>
        <dbReference type="EMBL" id="KAJ8023837.1"/>
    </source>
</evidence>
<dbReference type="FunFam" id="3.30.200.20:FF:000705">
    <property type="entry name" value="Non-specific serine/threonine protein kinase"/>
    <property type="match status" value="1"/>
</dbReference>
<gene>
    <name evidence="19" type="ORF">HOLleu_36388</name>
</gene>
<dbReference type="GO" id="GO:0042995">
    <property type="term" value="C:cell projection"/>
    <property type="evidence" value="ECO:0007669"/>
    <property type="project" value="UniProtKB-SubCell"/>
</dbReference>
<keyword evidence="5" id="KW-0217">Developmental protein</keyword>
<evidence type="ECO:0000256" key="12">
    <source>
        <dbReference type="ARBA" id="ARBA00023273"/>
    </source>
</evidence>
<dbReference type="FunFam" id="1.10.510.10:FF:000011">
    <property type="entry name" value="Non-specific serine/threonine protein kinase"/>
    <property type="match status" value="1"/>
</dbReference>
<dbReference type="SUPFAM" id="SSF56112">
    <property type="entry name" value="Protein kinase-like (PK-like)"/>
    <property type="match status" value="1"/>
</dbReference>
<keyword evidence="11 15" id="KW-0067">ATP-binding</keyword>
<keyword evidence="9 15" id="KW-0547">Nucleotide-binding</keyword>
<dbReference type="EMBL" id="JAIZAY010000019">
    <property type="protein sequence ID" value="KAJ8023837.1"/>
    <property type="molecule type" value="Genomic_DNA"/>
</dbReference>
<evidence type="ECO:0000256" key="3">
    <source>
        <dbReference type="ARBA" id="ARBA00008874"/>
    </source>
</evidence>
<evidence type="ECO:0000259" key="17">
    <source>
        <dbReference type="PROSITE" id="PS50011"/>
    </source>
</evidence>
<dbReference type="InterPro" id="IPR011009">
    <property type="entry name" value="Kinase-like_dom_sf"/>
</dbReference>
<feature type="region of interest" description="Disordered" evidence="16">
    <location>
        <begin position="1"/>
        <end position="74"/>
    </location>
</feature>
<protein>
    <recommendedName>
        <fullName evidence="4">non-specific serine/threonine protein kinase</fullName>
        <ecNumber evidence="4">2.7.11.1</ecNumber>
    </recommendedName>
</protein>
<dbReference type="SMART" id="SM00220">
    <property type="entry name" value="S_TKc"/>
    <property type="match status" value="1"/>
</dbReference>
<name>A0A9Q1BGK4_HOLLE</name>
<evidence type="ECO:0000256" key="4">
    <source>
        <dbReference type="ARBA" id="ARBA00012513"/>
    </source>
</evidence>
<dbReference type="Pfam" id="PF00786">
    <property type="entry name" value="PBD"/>
    <property type="match status" value="1"/>
</dbReference>
<evidence type="ECO:0000256" key="11">
    <source>
        <dbReference type="ARBA" id="ARBA00022840"/>
    </source>
</evidence>
<dbReference type="InterPro" id="IPR000095">
    <property type="entry name" value="CRIB_dom"/>
</dbReference>
<dbReference type="GO" id="GO:0007411">
    <property type="term" value="P:axon guidance"/>
    <property type="evidence" value="ECO:0007669"/>
    <property type="project" value="UniProtKB-ARBA"/>
</dbReference>
<evidence type="ECO:0000256" key="8">
    <source>
        <dbReference type="ARBA" id="ARBA00022679"/>
    </source>
</evidence>
<dbReference type="GO" id="GO:0005524">
    <property type="term" value="F:ATP binding"/>
    <property type="evidence" value="ECO:0007669"/>
    <property type="project" value="UniProtKB-UniRule"/>
</dbReference>
<dbReference type="Gene3D" id="3.90.810.10">
    <property type="entry name" value="CRIB domain"/>
    <property type="match status" value="1"/>
</dbReference>
<evidence type="ECO:0000256" key="16">
    <source>
        <dbReference type="SAM" id="MobiDB-lite"/>
    </source>
</evidence>
<dbReference type="Gene3D" id="1.10.510.10">
    <property type="entry name" value="Transferase(Phosphotransferase) domain 1"/>
    <property type="match status" value="1"/>
</dbReference>
<feature type="binding site" evidence="15">
    <location>
        <position position="282"/>
    </location>
    <ligand>
        <name>ATP</name>
        <dbReference type="ChEBI" id="CHEBI:30616"/>
    </ligand>
</feature>
<dbReference type="GO" id="GO:0030054">
    <property type="term" value="C:cell junction"/>
    <property type="evidence" value="ECO:0007669"/>
    <property type="project" value="UniProtKB-ARBA"/>
</dbReference>
<evidence type="ECO:0000259" key="18">
    <source>
        <dbReference type="PROSITE" id="PS50108"/>
    </source>
</evidence>
<organism evidence="19 20">
    <name type="scientific">Holothuria leucospilota</name>
    <name type="common">Black long sea cucumber</name>
    <name type="synonym">Mertensiothuria leucospilota</name>
    <dbReference type="NCBI Taxonomy" id="206669"/>
    <lineage>
        <taxon>Eukaryota</taxon>
        <taxon>Metazoa</taxon>
        <taxon>Echinodermata</taxon>
        <taxon>Eleutherozoa</taxon>
        <taxon>Echinozoa</taxon>
        <taxon>Holothuroidea</taxon>
        <taxon>Aspidochirotacea</taxon>
        <taxon>Aspidochirotida</taxon>
        <taxon>Holothuriidae</taxon>
        <taxon>Holothuria</taxon>
    </lineage>
</organism>
<evidence type="ECO:0000256" key="13">
    <source>
        <dbReference type="ARBA" id="ARBA00047899"/>
    </source>
</evidence>
<dbReference type="GO" id="GO:0009887">
    <property type="term" value="P:animal organ morphogenesis"/>
    <property type="evidence" value="ECO:0007669"/>
    <property type="project" value="UniProtKB-ARBA"/>
</dbReference>
<dbReference type="InterPro" id="IPR000719">
    <property type="entry name" value="Prot_kinase_dom"/>
</dbReference>
<dbReference type="GO" id="GO:0005886">
    <property type="term" value="C:plasma membrane"/>
    <property type="evidence" value="ECO:0007669"/>
    <property type="project" value="UniProtKB-ARBA"/>
</dbReference>
<dbReference type="Gene3D" id="3.30.200.20">
    <property type="entry name" value="Phosphorylase Kinase, domain 1"/>
    <property type="match status" value="1"/>
</dbReference>
<dbReference type="PROSITE" id="PS50108">
    <property type="entry name" value="CRIB"/>
    <property type="match status" value="1"/>
</dbReference>
<evidence type="ECO:0000256" key="10">
    <source>
        <dbReference type="ARBA" id="ARBA00022777"/>
    </source>
</evidence>
<comment type="catalytic activity">
    <reaction evidence="13">
        <text>L-threonyl-[protein] + ATP = O-phospho-L-threonyl-[protein] + ADP + H(+)</text>
        <dbReference type="Rhea" id="RHEA:46608"/>
        <dbReference type="Rhea" id="RHEA-COMP:11060"/>
        <dbReference type="Rhea" id="RHEA-COMP:11605"/>
        <dbReference type="ChEBI" id="CHEBI:15378"/>
        <dbReference type="ChEBI" id="CHEBI:30013"/>
        <dbReference type="ChEBI" id="CHEBI:30616"/>
        <dbReference type="ChEBI" id="CHEBI:61977"/>
        <dbReference type="ChEBI" id="CHEBI:456216"/>
        <dbReference type="EC" id="2.7.11.1"/>
    </reaction>
</comment>
<dbReference type="InterPro" id="IPR036936">
    <property type="entry name" value="CRIB_dom_sf"/>
</dbReference>
<dbReference type="Pfam" id="PF00069">
    <property type="entry name" value="Pkinase"/>
    <property type="match status" value="1"/>
</dbReference>
<evidence type="ECO:0000256" key="5">
    <source>
        <dbReference type="ARBA" id="ARBA00022473"/>
    </source>
</evidence>
<keyword evidence="7" id="KW-0723">Serine/threonine-protein kinase</keyword>
<dbReference type="EC" id="2.7.11.1" evidence="4"/>
<dbReference type="GO" id="GO:0009791">
    <property type="term" value="P:post-embryonic development"/>
    <property type="evidence" value="ECO:0007669"/>
    <property type="project" value="UniProtKB-ARBA"/>
</dbReference>
<evidence type="ECO:0000256" key="6">
    <source>
        <dbReference type="ARBA" id="ARBA00022490"/>
    </source>
</evidence>
<evidence type="ECO:0000256" key="15">
    <source>
        <dbReference type="PROSITE-ProRule" id="PRU10141"/>
    </source>
</evidence>
<dbReference type="InterPro" id="IPR008271">
    <property type="entry name" value="Ser/Thr_kinase_AS"/>
</dbReference>
<feature type="domain" description="Protein kinase" evidence="17">
    <location>
        <begin position="253"/>
        <end position="504"/>
    </location>
</feature>
<reference evidence="19" key="1">
    <citation type="submission" date="2021-10" db="EMBL/GenBank/DDBJ databases">
        <title>Tropical sea cucumber genome reveals ecological adaptation and Cuvierian tubules defense mechanism.</title>
        <authorList>
            <person name="Chen T."/>
        </authorList>
    </citation>
    <scope>NUCLEOTIDE SEQUENCE</scope>
    <source>
        <strain evidence="19">Nanhai2018</strain>
        <tissue evidence="19">Muscle</tissue>
    </source>
</reference>
<sequence length="526" mass="59223">MEDSRPIYEEIPQAFPLRVTSPAKLDEYGSRPLSKPLPSPREGDQKKKKGRKMPWSTKPVNESSKSKPEISLPTDFEHTIHVGFNRETGEFTGMPEHWAKLLQVSQISKTEQVNNPQAVLNALEFYDASSHQDTDAKFMTQQTLVTSQIAIEDEDTFNEVDVIPKPNEISESEDDDDDHPPPIAPRPEHTKSKYYSRIESIPHEADLLSPPSPEKHTKDKKKEGKTKKSKMSDEEVLLKLWSVVSVGDPTRKYTNCEKIGQGSSSVVYSAVEIACGHMVAIKRVNYKQQPKRELIISEILIMKEHKNPNIVNFIDSFLSGDELWIIMEYLPGGSLTDVVTETCMDEGQMAAVCRECLTALQFLHTRGVIHRDIKSDNVVLGIDGQVKLTDFGFCATITPERSKRNTMVGTPYWMAPEVVSKKDYGPKVDIWSLGIMTIEMIDGEPPYLNENPLRALYLIATIGTPEIQDPEKLSKDFKNFLDLCLETDVDKRGSSEDLLKHHFLTFAKPLSSLKPLIAAAKDAQNK</sequence>
<keyword evidence="6" id="KW-0963">Cytoplasm</keyword>
<dbReference type="PROSITE" id="PS00107">
    <property type="entry name" value="PROTEIN_KINASE_ATP"/>
    <property type="match status" value="1"/>
</dbReference>
<dbReference type="PROSITE" id="PS50011">
    <property type="entry name" value="PROTEIN_KINASE_DOM"/>
    <property type="match status" value="1"/>
</dbReference>
<comment type="similarity">
    <text evidence="3">Belongs to the protein kinase superfamily. STE Ser/Thr protein kinase family. STE20 subfamily.</text>
</comment>
<feature type="compositionally biased region" description="Basic and acidic residues" evidence="16">
    <location>
        <begin position="213"/>
        <end position="222"/>
    </location>
</feature>
<feature type="domain" description="CRIB" evidence="18">
    <location>
        <begin position="70"/>
        <end position="83"/>
    </location>
</feature>
<dbReference type="InterPro" id="IPR051931">
    <property type="entry name" value="PAK3-like"/>
</dbReference>
<dbReference type="SMART" id="SM00285">
    <property type="entry name" value="PBD"/>
    <property type="match status" value="1"/>
</dbReference>
<keyword evidence="20" id="KW-1185">Reference proteome</keyword>
<dbReference type="AlphaFoldDB" id="A0A9Q1BGK4"/>
<dbReference type="Proteomes" id="UP001152320">
    <property type="component" value="Chromosome 19"/>
</dbReference>
<evidence type="ECO:0000256" key="9">
    <source>
        <dbReference type="ARBA" id="ARBA00022741"/>
    </source>
</evidence>
<comment type="subcellular location">
    <subcellularLocation>
        <location evidence="1">Cell projection</location>
    </subcellularLocation>
    <subcellularLocation>
        <location evidence="2">Cytoplasm</location>
    </subcellularLocation>
</comment>
<dbReference type="InterPro" id="IPR017441">
    <property type="entry name" value="Protein_kinase_ATP_BS"/>
</dbReference>
<accession>A0A9Q1BGK4</accession>
<keyword evidence="12" id="KW-0966">Cell projection</keyword>
<dbReference type="PANTHER" id="PTHR45832:SF22">
    <property type="entry name" value="SERINE_THREONINE-PROTEIN KINASE SAMKA-RELATED"/>
    <property type="match status" value="1"/>
</dbReference>
<evidence type="ECO:0000313" key="20">
    <source>
        <dbReference type="Proteomes" id="UP001152320"/>
    </source>
</evidence>
<dbReference type="OrthoDB" id="1022360at2759"/>
<feature type="region of interest" description="Disordered" evidence="16">
    <location>
        <begin position="155"/>
        <end position="231"/>
    </location>
</feature>
<dbReference type="GO" id="GO:0005829">
    <property type="term" value="C:cytosol"/>
    <property type="evidence" value="ECO:0007669"/>
    <property type="project" value="UniProtKB-ARBA"/>
</dbReference>
<dbReference type="FunFam" id="3.90.810.10:FF:000005">
    <property type="entry name" value="Non-specific serine/threonine protein kinase"/>
    <property type="match status" value="1"/>
</dbReference>
<dbReference type="GO" id="GO:0016477">
    <property type="term" value="P:cell migration"/>
    <property type="evidence" value="ECO:0007669"/>
    <property type="project" value="UniProtKB-ARBA"/>
</dbReference>
<evidence type="ECO:0000256" key="1">
    <source>
        <dbReference type="ARBA" id="ARBA00004316"/>
    </source>
</evidence>
<dbReference type="CDD" id="cd01093">
    <property type="entry name" value="CRIB_PAK_like"/>
    <property type="match status" value="1"/>
</dbReference>
<dbReference type="GO" id="GO:0034329">
    <property type="term" value="P:cell junction assembly"/>
    <property type="evidence" value="ECO:0007669"/>
    <property type="project" value="UniProtKB-ARBA"/>
</dbReference>
<keyword evidence="8" id="KW-0808">Transferase</keyword>
<proteinExistence type="inferred from homology"/>
<evidence type="ECO:0000256" key="14">
    <source>
        <dbReference type="ARBA" id="ARBA00048679"/>
    </source>
</evidence>
<dbReference type="GO" id="GO:0004674">
    <property type="term" value="F:protein serine/threonine kinase activity"/>
    <property type="evidence" value="ECO:0007669"/>
    <property type="project" value="UniProtKB-KW"/>
</dbReference>
<comment type="caution">
    <text evidence="19">The sequence shown here is derived from an EMBL/GenBank/DDBJ whole genome shotgun (WGS) entry which is preliminary data.</text>
</comment>
<dbReference type="PROSITE" id="PS00108">
    <property type="entry name" value="PROTEIN_KINASE_ST"/>
    <property type="match status" value="1"/>
</dbReference>
<evidence type="ECO:0000256" key="7">
    <source>
        <dbReference type="ARBA" id="ARBA00022527"/>
    </source>
</evidence>
<comment type="catalytic activity">
    <reaction evidence="14">
        <text>L-seryl-[protein] + ATP = O-phospho-L-seryl-[protein] + ADP + H(+)</text>
        <dbReference type="Rhea" id="RHEA:17989"/>
        <dbReference type="Rhea" id="RHEA-COMP:9863"/>
        <dbReference type="Rhea" id="RHEA-COMP:11604"/>
        <dbReference type="ChEBI" id="CHEBI:15378"/>
        <dbReference type="ChEBI" id="CHEBI:29999"/>
        <dbReference type="ChEBI" id="CHEBI:30616"/>
        <dbReference type="ChEBI" id="CHEBI:83421"/>
        <dbReference type="ChEBI" id="CHEBI:456216"/>
        <dbReference type="EC" id="2.7.11.1"/>
    </reaction>
</comment>